<proteinExistence type="predicted"/>
<gene>
    <name evidence="2" type="ORF">SNOG_00664</name>
</gene>
<evidence type="ECO:0000256" key="1">
    <source>
        <dbReference type="SAM" id="MobiDB-lite"/>
    </source>
</evidence>
<feature type="compositionally biased region" description="Polar residues" evidence="1">
    <location>
        <begin position="1"/>
        <end position="15"/>
    </location>
</feature>
<dbReference type="GeneID" id="5967975"/>
<evidence type="ECO:0000313" key="3">
    <source>
        <dbReference type="Proteomes" id="UP000001055"/>
    </source>
</evidence>
<dbReference type="AlphaFoldDB" id="Q0V5Q0"/>
<dbReference type="EMBL" id="CH445325">
    <property type="protein sequence ID" value="EAT92159.1"/>
    <property type="molecule type" value="Genomic_DNA"/>
</dbReference>
<dbReference type="KEGG" id="pno:SNOG_00664"/>
<dbReference type="InParanoid" id="Q0V5Q0"/>
<sequence>MNSDLFGKKQTSTANDPKASDTDGLRVMRHWAQKTKVTRAWRRHVIDMKPGIEDVPGCASGTDRAFMRQTWGCMGTS</sequence>
<accession>Q0V5Q0</accession>
<dbReference type="Proteomes" id="UP000001055">
    <property type="component" value="Unassembled WGS sequence"/>
</dbReference>
<organism evidence="2 3">
    <name type="scientific">Phaeosphaeria nodorum (strain SN15 / ATCC MYA-4574 / FGSC 10173)</name>
    <name type="common">Glume blotch fungus</name>
    <name type="synonym">Parastagonospora nodorum</name>
    <dbReference type="NCBI Taxonomy" id="321614"/>
    <lineage>
        <taxon>Eukaryota</taxon>
        <taxon>Fungi</taxon>
        <taxon>Dikarya</taxon>
        <taxon>Ascomycota</taxon>
        <taxon>Pezizomycotina</taxon>
        <taxon>Dothideomycetes</taxon>
        <taxon>Pleosporomycetidae</taxon>
        <taxon>Pleosporales</taxon>
        <taxon>Pleosporineae</taxon>
        <taxon>Phaeosphaeriaceae</taxon>
        <taxon>Parastagonospora</taxon>
    </lineage>
</organism>
<evidence type="ECO:0000313" key="2">
    <source>
        <dbReference type="EMBL" id="EAT92159.1"/>
    </source>
</evidence>
<dbReference type="RefSeq" id="XP_001791344.1">
    <property type="nucleotide sequence ID" value="XM_001791292.1"/>
</dbReference>
<dbReference type="HOGENOM" id="CLU_2638869_0_0_1"/>
<feature type="region of interest" description="Disordered" evidence="1">
    <location>
        <begin position="1"/>
        <end position="25"/>
    </location>
</feature>
<name>Q0V5Q0_PHANO</name>
<protein>
    <submittedName>
        <fullName evidence="2">Uncharacterized protein</fullName>
    </submittedName>
</protein>
<reference evidence="3" key="1">
    <citation type="journal article" date="2007" name="Plant Cell">
        <title>Dothideomycete-plant interactions illuminated by genome sequencing and EST analysis of the wheat pathogen Stagonospora nodorum.</title>
        <authorList>
            <person name="Hane J.K."/>
            <person name="Lowe R.G."/>
            <person name="Solomon P.S."/>
            <person name="Tan K.C."/>
            <person name="Schoch C.L."/>
            <person name="Spatafora J.W."/>
            <person name="Crous P.W."/>
            <person name="Kodira C."/>
            <person name="Birren B.W."/>
            <person name="Galagan J.E."/>
            <person name="Torriani S.F."/>
            <person name="McDonald B.A."/>
            <person name="Oliver R.P."/>
        </authorList>
    </citation>
    <scope>NUCLEOTIDE SEQUENCE [LARGE SCALE GENOMIC DNA]</scope>
    <source>
        <strain evidence="3">SN15 / ATCC MYA-4574 / FGSC 10173</strain>
    </source>
</reference>